<reference evidence="5" key="1">
    <citation type="submission" date="2022-11" db="EMBL/GenBank/DDBJ databases">
        <authorList>
            <person name="Petersen C."/>
        </authorList>
    </citation>
    <scope>NUCLEOTIDE SEQUENCE</scope>
    <source>
        <strain evidence="5">IBT 26290</strain>
    </source>
</reference>
<keyword evidence="3" id="KW-0496">Mitochondrion</keyword>
<evidence type="ECO:0000256" key="1">
    <source>
        <dbReference type="ARBA" id="ARBA00004173"/>
    </source>
</evidence>
<dbReference type="Proteomes" id="UP001149163">
    <property type="component" value="Unassembled WGS sequence"/>
</dbReference>
<keyword evidence="2" id="KW-0809">Transit peptide</keyword>
<comment type="caution">
    <text evidence="5">The sequence shown here is derived from an EMBL/GenBank/DDBJ whole genome shotgun (WGS) entry which is preliminary data.</text>
</comment>
<dbReference type="GO" id="GO:0005739">
    <property type="term" value="C:mitochondrion"/>
    <property type="evidence" value="ECO:0007669"/>
    <property type="project" value="UniProtKB-SubCell"/>
</dbReference>
<dbReference type="AlphaFoldDB" id="A0A9W9LK91"/>
<dbReference type="Gene3D" id="1.25.40.10">
    <property type="entry name" value="Tetratricopeptide repeat domain"/>
    <property type="match status" value="1"/>
</dbReference>
<gene>
    <name evidence="5" type="ORF">N7482_007085</name>
</gene>
<evidence type="ECO:0000313" key="6">
    <source>
        <dbReference type="Proteomes" id="UP001149163"/>
    </source>
</evidence>
<organism evidence="5 6">
    <name type="scientific">Penicillium canariense</name>
    <dbReference type="NCBI Taxonomy" id="189055"/>
    <lineage>
        <taxon>Eukaryota</taxon>
        <taxon>Fungi</taxon>
        <taxon>Dikarya</taxon>
        <taxon>Ascomycota</taxon>
        <taxon>Pezizomycotina</taxon>
        <taxon>Eurotiomycetes</taxon>
        <taxon>Eurotiomycetidae</taxon>
        <taxon>Eurotiales</taxon>
        <taxon>Aspergillaceae</taxon>
        <taxon>Penicillium</taxon>
    </lineage>
</organism>
<dbReference type="OrthoDB" id="185373at2759"/>
<keyword evidence="6" id="KW-1185">Reference proteome</keyword>
<proteinExistence type="predicted"/>
<evidence type="ECO:0000313" key="5">
    <source>
        <dbReference type="EMBL" id="KAJ5160081.1"/>
    </source>
</evidence>
<dbReference type="EMBL" id="JAPQKN010000004">
    <property type="protein sequence ID" value="KAJ5160081.1"/>
    <property type="molecule type" value="Genomic_DNA"/>
</dbReference>
<protein>
    <submittedName>
        <fullName evidence="5">Uncharacterized protein</fullName>
    </submittedName>
</protein>
<feature type="region of interest" description="Disordered" evidence="4">
    <location>
        <begin position="1"/>
        <end position="41"/>
    </location>
</feature>
<dbReference type="RefSeq" id="XP_056541639.1">
    <property type="nucleotide sequence ID" value="XM_056689210.1"/>
</dbReference>
<evidence type="ECO:0000256" key="3">
    <source>
        <dbReference type="ARBA" id="ARBA00023128"/>
    </source>
</evidence>
<sequence>MRRSVLAGERLSSPWLHPSRPRASDKNLYNSPRQRAPNVSCRTRPISTARLSPPQRLGSLCRQWKRETCSEDTVRGFHSGNKHLYADVAGAHEEGPAEVIFPTWESPEQESEYAEKFFRVIEDGQPDQVMAAMTDPRSAGLVGSLPQTVFVEALHRLSPAHFVEPFRDLHRPLHAWAILTNGLRRVEEIFDEYVKNLFTITRYRTASGHGLQLAEFTHLLNCARAMGNGVFADQVWDTMKVMDVVPDTVCYNHYMETKVWDHCYTGDEAYRLRMIPRNYKKRRSDPPSRGWQGYGTAQRSVRKLVLRLFDQMQQEGHLGDERTYINMMLAAARVGHNLGMKHVLNEVWNINVDALKMEPDNSKLPPATAYDPWSALYPTENLLFAVAHALGTNNDIAGAIRTVQFISWSYQVPIPAKVWHELFERAYVLSRERFSQNETAKSKERTDQANTIGRISLDLVRSVFDTMTSEPYNVTPTMQNWRFMINVSIDNGRLEDCKDYIQGAYDLLVETRAKEAEARTVVLRCLRPALEAAREQIRQSATTPDPELFQSPILAEAIQAYEIIRLQVWQQVYLFKRALYIAVRVQSWNDISDKEWHYQERPKMLEEWVDFIPSKIQLFYGAETGFIEMKGAKGFGSRSFQVESRTIPMKRRSDQKKLFCPESRLVWSEESKWDDLLVRYPFLDKTIAPVDRLFVFQLPLSDEFHQAVKKLRDTWTEYPAGHDLSTEKNPHGGFYGRLAALDMLKPRPRSLFLLDDHSWV</sequence>
<dbReference type="GeneID" id="81428386"/>
<comment type="subcellular location">
    <subcellularLocation>
        <location evidence="1">Mitochondrion</location>
    </subcellularLocation>
</comment>
<accession>A0A9W9LK91</accession>
<reference evidence="5" key="2">
    <citation type="journal article" date="2023" name="IMA Fungus">
        <title>Comparative genomic study of the Penicillium genus elucidates a diverse pangenome and 15 lateral gene transfer events.</title>
        <authorList>
            <person name="Petersen C."/>
            <person name="Sorensen T."/>
            <person name="Nielsen M.R."/>
            <person name="Sondergaard T.E."/>
            <person name="Sorensen J.L."/>
            <person name="Fitzpatrick D.A."/>
            <person name="Frisvad J.C."/>
            <person name="Nielsen K.L."/>
        </authorList>
    </citation>
    <scope>NUCLEOTIDE SEQUENCE</scope>
    <source>
        <strain evidence="5">IBT 26290</strain>
    </source>
</reference>
<evidence type="ECO:0000256" key="4">
    <source>
        <dbReference type="SAM" id="MobiDB-lite"/>
    </source>
</evidence>
<evidence type="ECO:0000256" key="2">
    <source>
        <dbReference type="ARBA" id="ARBA00022946"/>
    </source>
</evidence>
<dbReference type="InterPro" id="IPR011990">
    <property type="entry name" value="TPR-like_helical_dom_sf"/>
</dbReference>
<name>A0A9W9LK91_9EURO</name>
<dbReference type="Pfam" id="PF12921">
    <property type="entry name" value="ATP13"/>
    <property type="match status" value="1"/>
</dbReference>
<dbReference type="InterPro" id="IPR024319">
    <property type="entry name" value="ATPase_expression_mit"/>
</dbReference>